<keyword evidence="1" id="KW-0812">Transmembrane</keyword>
<evidence type="ECO:0000313" key="3">
    <source>
        <dbReference type="Proteomes" id="UP001209878"/>
    </source>
</evidence>
<feature type="transmembrane region" description="Helical" evidence="1">
    <location>
        <begin position="19"/>
        <end position="39"/>
    </location>
</feature>
<accession>A0AAD9JQ40</accession>
<gene>
    <name evidence="2" type="ORF">NP493_1902g00006</name>
</gene>
<dbReference type="InterPro" id="IPR037272">
    <property type="entry name" value="SNS_sf"/>
</dbReference>
<dbReference type="SUPFAM" id="SSF161070">
    <property type="entry name" value="SNF-like"/>
    <property type="match status" value="1"/>
</dbReference>
<sequence length="153" mass="16469">MLTYAAYQPRNQSVIKTSLGIVVCVLITSFFTGMTPLFAHCADGLSQSNMTAQAIVERLQTSPTSNLGLMFSSTYLLLGKMGIVGRGCAIMFFSCMVSVGLGTLVGLGDVSVRALHEAGGKTVVRRRLLRRLSSLASRDIVFQQQLISLLMTS</sequence>
<organism evidence="2 3">
    <name type="scientific">Ridgeia piscesae</name>
    <name type="common">Tubeworm</name>
    <dbReference type="NCBI Taxonomy" id="27915"/>
    <lineage>
        <taxon>Eukaryota</taxon>
        <taxon>Metazoa</taxon>
        <taxon>Spiralia</taxon>
        <taxon>Lophotrochozoa</taxon>
        <taxon>Annelida</taxon>
        <taxon>Polychaeta</taxon>
        <taxon>Sedentaria</taxon>
        <taxon>Canalipalpata</taxon>
        <taxon>Sabellida</taxon>
        <taxon>Siboglinidae</taxon>
        <taxon>Ridgeia</taxon>
    </lineage>
</organism>
<keyword evidence="3" id="KW-1185">Reference proteome</keyword>
<evidence type="ECO:0000313" key="2">
    <source>
        <dbReference type="EMBL" id="KAK2157154.1"/>
    </source>
</evidence>
<protein>
    <submittedName>
        <fullName evidence="2">Uncharacterized protein</fullName>
    </submittedName>
</protein>
<name>A0AAD9JQ40_RIDPI</name>
<dbReference type="EMBL" id="JAODUO010001902">
    <property type="protein sequence ID" value="KAK2157154.1"/>
    <property type="molecule type" value="Genomic_DNA"/>
</dbReference>
<dbReference type="Proteomes" id="UP001209878">
    <property type="component" value="Unassembled WGS sequence"/>
</dbReference>
<keyword evidence="1" id="KW-0472">Membrane</keyword>
<proteinExistence type="predicted"/>
<keyword evidence="1" id="KW-1133">Transmembrane helix</keyword>
<evidence type="ECO:0000256" key="1">
    <source>
        <dbReference type="SAM" id="Phobius"/>
    </source>
</evidence>
<comment type="caution">
    <text evidence="2">The sequence shown here is derived from an EMBL/GenBank/DDBJ whole genome shotgun (WGS) entry which is preliminary data.</text>
</comment>
<dbReference type="AlphaFoldDB" id="A0AAD9JQ40"/>
<feature type="transmembrane region" description="Helical" evidence="1">
    <location>
        <begin position="83"/>
        <end position="107"/>
    </location>
</feature>
<reference evidence="2" key="1">
    <citation type="journal article" date="2023" name="Mol. Biol. Evol.">
        <title>Third-Generation Sequencing Reveals the Adaptive Role of the Epigenome in Three Deep-Sea Polychaetes.</title>
        <authorList>
            <person name="Perez M."/>
            <person name="Aroh O."/>
            <person name="Sun Y."/>
            <person name="Lan Y."/>
            <person name="Juniper S.K."/>
            <person name="Young C.R."/>
            <person name="Angers B."/>
            <person name="Qian P.Y."/>
        </authorList>
    </citation>
    <scope>NUCLEOTIDE SEQUENCE</scope>
    <source>
        <strain evidence="2">R07B-5</strain>
    </source>
</reference>